<organism evidence="1 2">
    <name type="scientific">Pseudomonas phage pf16</name>
    <dbReference type="NCBI Taxonomy" id="1815630"/>
    <lineage>
        <taxon>Viruses</taxon>
        <taxon>Duplodnaviria</taxon>
        <taxon>Heunggongvirae</taxon>
        <taxon>Uroviricota</taxon>
        <taxon>Caudoviricetes</taxon>
        <taxon>Chakrabartyvirus</taxon>
        <taxon>Chakrabartyvirus pf16</taxon>
    </lineage>
</organism>
<evidence type="ECO:0000313" key="2">
    <source>
        <dbReference type="Proteomes" id="UP000225821"/>
    </source>
</evidence>
<dbReference type="EMBL" id="KU873925">
    <property type="protein sequence ID" value="AND74996.1"/>
    <property type="molecule type" value="Genomic_DNA"/>
</dbReference>
<dbReference type="Proteomes" id="UP000225821">
    <property type="component" value="Segment"/>
</dbReference>
<proteinExistence type="predicted"/>
<evidence type="ECO:0000313" key="1">
    <source>
        <dbReference type="EMBL" id="AND74996.1"/>
    </source>
</evidence>
<name>A0A1S5R3U4_9CAUD</name>
<keyword evidence="2" id="KW-1185">Reference proteome</keyword>
<accession>A0A1S5R3U4</accession>
<gene>
    <name evidence="1" type="ORF">pf16_73</name>
</gene>
<reference evidence="1 2" key="1">
    <citation type="submission" date="2016-03" db="EMBL/GenBank/DDBJ databases">
        <title>Characterisation of pf16 and phiPMW: Two novel phages infecting Pseudomonas putida PpG1.</title>
        <authorList>
            <person name="Magill D.J."/>
            <person name="Krylov V.N."/>
            <person name="Shaburova O.V."/>
            <person name="Allen C.C.R."/>
            <person name="McGrath J.W."/>
            <person name="Quinn J.P."/>
            <person name="Kulakov L.A."/>
        </authorList>
    </citation>
    <scope>NUCLEOTIDE SEQUENCE [LARGE SCALE GENOMIC DNA]</scope>
</reference>
<protein>
    <submittedName>
        <fullName evidence="1">Uncharacterized protein</fullName>
    </submittedName>
</protein>
<sequence length="170" mass="19098">MITAKLELIDSPSVEQLALYTEAMLKSIQFDPAYSAEDDNVKVYFETQRDAKSFLRRLLADYETMGQEVEQEVSLFELSVYIDDPELQAFYQCQRMNINMASSEALAEIIAETSNEASEALTRLDRMEASATLNGLDHMRHILNVIVDKLDDKGISVGDAINDVAAQTIH</sequence>